<dbReference type="RefSeq" id="WP_013008914.1">
    <property type="nucleotide sequence ID" value="NC_013940.1"/>
</dbReference>
<keyword evidence="2" id="KW-1185">Reference proteome</keyword>
<accession>D3PEN3</accession>
<evidence type="ECO:0000313" key="1">
    <source>
        <dbReference type="EMBL" id="BAI81675.1"/>
    </source>
</evidence>
<dbReference type="AlphaFoldDB" id="D3PEN3"/>
<geneLocation type="plasmid" evidence="1 2">
    <name>megaplasmid pDF308</name>
</geneLocation>
<dbReference type="EMBL" id="AP011530">
    <property type="protein sequence ID" value="BAI81675.1"/>
    <property type="molecule type" value="Genomic_DNA"/>
</dbReference>
<dbReference type="HOGENOM" id="CLU_2022921_0_0_0"/>
<proteinExistence type="predicted"/>
<evidence type="ECO:0000313" key="2">
    <source>
        <dbReference type="Proteomes" id="UP000001520"/>
    </source>
</evidence>
<sequence length="122" mass="13510">MIKKILKQLLLILLVVVIQRSLYYRVLVGTSFDISPASADSFLIHVYDGTPNGTVYIDIPKFVRFYSNGKPIVFCNTISSVDTSTNLDSKGELFFTVGLSCKFVDKTFSGILSSNLTVDVTE</sequence>
<organism evidence="1 2">
    <name type="scientific">Deferribacter desulfuricans (strain DSM 14783 / JCM 11476 / NBRC 101012 / SSM1)</name>
    <dbReference type="NCBI Taxonomy" id="639282"/>
    <lineage>
        <taxon>Bacteria</taxon>
        <taxon>Pseudomonadati</taxon>
        <taxon>Deferribacterota</taxon>
        <taxon>Deferribacteres</taxon>
        <taxon>Deferribacterales</taxon>
        <taxon>Deferribacteraceae</taxon>
        <taxon>Deferribacter</taxon>
    </lineage>
</organism>
<gene>
    <name evidence="1" type="ordered locus">DEFDS_P051</name>
</gene>
<name>D3PEN3_DEFDS</name>
<keyword evidence="1" id="KW-0614">Plasmid</keyword>
<dbReference type="KEGG" id="ddf:DEFDS_P051"/>
<reference evidence="1 2" key="1">
    <citation type="journal article" date="2010" name="DNA Res.">
        <title>Bacterial lifestyle in a deep-sea hydrothermal vent chimney revealed by the genome sequence of the thermophilic bacterium Deferribacter desulfuricans SSM1.</title>
        <authorList>
            <person name="Takaki Y."/>
            <person name="Shimamura S."/>
            <person name="Nakagawa S."/>
            <person name="Fukuhara Y."/>
            <person name="Horikawa H."/>
            <person name="Ankai A."/>
            <person name="Harada T."/>
            <person name="Hosoyama A."/>
            <person name="Oguchi A."/>
            <person name="Fukui S."/>
            <person name="Fujita N."/>
            <person name="Takami H."/>
            <person name="Takai K."/>
        </authorList>
    </citation>
    <scope>NUCLEOTIDE SEQUENCE [LARGE SCALE GENOMIC DNA]</scope>
    <source>
        <strain evidence="2">DSM 14783 / JCM 11476 / NBRC 101012 / SSM1</strain>
        <plasmid evidence="2">Plasmid megaplasmid pDF308</plasmid>
    </source>
</reference>
<dbReference type="Proteomes" id="UP000001520">
    <property type="component" value="Plasmid megaplasmid pDF308"/>
</dbReference>
<protein>
    <submittedName>
        <fullName evidence="1">Uncharacterized protein</fullName>
    </submittedName>
</protein>